<feature type="compositionally biased region" description="Basic and acidic residues" evidence="1">
    <location>
        <begin position="101"/>
        <end position="112"/>
    </location>
</feature>
<proteinExistence type="predicted"/>
<dbReference type="EMBL" id="JARQWQ010000012">
    <property type="protein sequence ID" value="KAK2568280.1"/>
    <property type="molecule type" value="Genomic_DNA"/>
</dbReference>
<dbReference type="AlphaFoldDB" id="A0AAD9VBX2"/>
<feature type="region of interest" description="Disordered" evidence="1">
    <location>
        <begin position="101"/>
        <end position="133"/>
    </location>
</feature>
<gene>
    <name evidence="2" type="ORF">P5673_007287</name>
</gene>
<protein>
    <submittedName>
        <fullName evidence="2">tRNA (Guanine-N(7)-)-methyltransferase non-catalytic subunit WDR4</fullName>
    </submittedName>
</protein>
<comment type="caution">
    <text evidence="2">The sequence shown here is derived from an EMBL/GenBank/DDBJ whole genome shotgun (WGS) entry which is preliminary data.</text>
</comment>
<organism evidence="2 3">
    <name type="scientific">Acropora cervicornis</name>
    <name type="common">Staghorn coral</name>
    <dbReference type="NCBI Taxonomy" id="6130"/>
    <lineage>
        <taxon>Eukaryota</taxon>
        <taxon>Metazoa</taxon>
        <taxon>Cnidaria</taxon>
        <taxon>Anthozoa</taxon>
        <taxon>Hexacorallia</taxon>
        <taxon>Scleractinia</taxon>
        <taxon>Astrocoeniina</taxon>
        <taxon>Acroporidae</taxon>
        <taxon>Acropora</taxon>
    </lineage>
</organism>
<evidence type="ECO:0000313" key="2">
    <source>
        <dbReference type="EMBL" id="KAK2568280.1"/>
    </source>
</evidence>
<keyword evidence="3" id="KW-1185">Reference proteome</keyword>
<evidence type="ECO:0000313" key="3">
    <source>
        <dbReference type="Proteomes" id="UP001249851"/>
    </source>
</evidence>
<evidence type="ECO:0000256" key="1">
    <source>
        <dbReference type="SAM" id="MobiDB-lite"/>
    </source>
</evidence>
<sequence length="133" mass="15176">MTTLPSLEADVPPWSAVFDPCGRLWCVQNDCEVPIIVFEPKGTGVDQTFTRLSSDFSPVLSSASDWSFLKGCVNQERKLETLRKKEVDNISEYLARKEDRIEKKREKNKQSHGDLSTTLDSSEREAKRPRLET</sequence>
<accession>A0AAD9VBX2</accession>
<name>A0AAD9VBX2_ACRCE</name>
<reference evidence="2" key="2">
    <citation type="journal article" date="2023" name="Science">
        <title>Genomic signatures of disease resistance in endangered staghorn corals.</title>
        <authorList>
            <person name="Vollmer S.V."/>
            <person name="Selwyn J.D."/>
            <person name="Despard B.A."/>
            <person name="Roesel C.L."/>
        </authorList>
    </citation>
    <scope>NUCLEOTIDE SEQUENCE</scope>
    <source>
        <strain evidence="2">K2</strain>
    </source>
</reference>
<feature type="compositionally biased region" description="Basic and acidic residues" evidence="1">
    <location>
        <begin position="121"/>
        <end position="133"/>
    </location>
</feature>
<dbReference type="Proteomes" id="UP001249851">
    <property type="component" value="Unassembled WGS sequence"/>
</dbReference>
<reference evidence="2" key="1">
    <citation type="journal article" date="2023" name="G3 (Bethesda)">
        <title>Whole genome assembly and annotation of the endangered Caribbean coral Acropora cervicornis.</title>
        <authorList>
            <person name="Selwyn J.D."/>
            <person name="Vollmer S.V."/>
        </authorList>
    </citation>
    <scope>NUCLEOTIDE SEQUENCE</scope>
    <source>
        <strain evidence="2">K2</strain>
    </source>
</reference>